<dbReference type="InterPro" id="IPR043502">
    <property type="entry name" value="DNA/RNA_pol_sf"/>
</dbReference>
<dbReference type="EMBL" id="EU162609">
    <property type="protein sequence ID" value="ABW81094.1"/>
    <property type="molecule type" value="Genomic_DNA"/>
</dbReference>
<proteinExistence type="predicted"/>
<dbReference type="PANTHER" id="PTHR33116">
    <property type="entry name" value="REVERSE TRANSCRIPTASE ZINC-BINDING DOMAIN-CONTAINING PROTEIN-RELATED-RELATED"/>
    <property type="match status" value="1"/>
</dbReference>
<evidence type="ECO:0000259" key="1">
    <source>
        <dbReference type="PROSITE" id="PS50878"/>
    </source>
</evidence>
<accession>B2BXQ7</accession>
<dbReference type="PANTHER" id="PTHR33116:SF80">
    <property type="entry name" value="REVERSE TRANSCRIPTASE ZINC-BINDING DOMAIN-CONTAINING PROTEIN"/>
    <property type="match status" value="1"/>
</dbReference>
<dbReference type="AlphaFoldDB" id="B2BXQ7"/>
<dbReference type="InterPro" id="IPR000477">
    <property type="entry name" value="RT_dom"/>
</dbReference>
<protein>
    <submittedName>
        <fullName evidence="2">RT6non-ltr</fullName>
    </submittedName>
</protein>
<organism evidence="2">
    <name type="scientific">Tarenaya spinosa</name>
    <dbReference type="NCBI Taxonomy" id="228870"/>
    <lineage>
        <taxon>Eukaryota</taxon>
        <taxon>Viridiplantae</taxon>
        <taxon>Streptophyta</taxon>
        <taxon>Embryophyta</taxon>
        <taxon>Tracheophyta</taxon>
        <taxon>Spermatophyta</taxon>
        <taxon>Magnoliopsida</taxon>
        <taxon>eudicotyledons</taxon>
        <taxon>Gunneridae</taxon>
        <taxon>Pentapetalae</taxon>
        <taxon>rosids</taxon>
        <taxon>malvids</taxon>
        <taxon>Brassicales</taxon>
        <taxon>Cleomaceae</taxon>
        <taxon>New World clade</taxon>
        <taxon>Tarenaya</taxon>
    </lineage>
</organism>
<sequence>MFSININGELTGLFKGKRGLRQGDPLSPYLFIIAMEVLSRKLDQAASIGQLQLHSKCANPLLTHLIFADDLVIFSKASRQSMQAVQNCLNWFGRNSGLEVNTGKCEMFLGGLTDSEKQELSSCMGITLGNFPMKYLGLPVNTHRLTKADYEPLLEKIRAKVSNWSSKLLSYAGKIQLVSVVIYGMVSSWSQTSTGTARVAWNIICRPRKEGGLNSKKLEELNKVFRLKMVWRVFKYASSLWVAWLKRNVLKRGSFWDTVPTARHSWNVRKLLNMKDLAGKFIRCRIGNGNMASFWFDNWTDLGPLLDYIGSDGPRLLRIPLSGKVSDAVSGQSWLLPGARSQRIQDLHIRLLTLPTPSQAAGEDIYEWKSAENVAETWQELASKIWRNPPANLSMCLSWMEAIPQSDGLKRNILLKILIQHAVYESEPPSCRCNRFEKVKATFASKVVLTSTVCHGVDK</sequence>
<dbReference type="CDD" id="cd01650">
    <property type="entry name" value="RT_nLTR_like"/>
    <property type="match status" value="1"/>
</dbReference>
<dbReference type="PROSITE" id="PS50878">
    <property type="entry name" value="RT_POL"/>
    <property type="match status" value="1"/>
</dbReference>
<gene>
    <name evidence="2" type="primary">RT6non-ltr</name>
</gene>
<reference evidence="2" key="1">
    <citation type="submission" date="2007-09" db="EMBL/GenBank/DDBJ databases">
        <title>Adaptive radiation of a tandemly repeated short chain dehydrogenase encoding gene family in Brassicales.</title>
        <authorList>
            <person name="Navarro-Quezada A.R."/>
            <person name="Schmid K.J."/>
        </authorList>
    </citation>
    <scope>NUCLEOTIDE SEQUENCE</scope>
</reference>
<name>B2BXQ7_9ROSI</name>
<dbReference type="SUPFAM" id="SSF56672">
    <property type="entry name" value="DNA/RNA polymerases"/>
    <property type="match status" value="1"/>
</dbReference>
<evidence type="ECO:0000313" key="2">
    <source>
        <dbReference type="EMBL" id="ABW81094.1"/>
    </source>
</evidence>
<feature type="domain" description="Reverse transcriptase" evidence="1">
    <location>
        <begin position="1"/>
        <end position="128"/>
    </location>
</feature>
<dbReference type="Pfam" id="PF00078">
    <property type="entry name" value="RVT_1"/>
    <property type="match status" value="1"/>
</dbReference>